<dbReference type="InterPro" id="IPR027417">
    <property type="entry name" value="P-loop_NTPase"/>
</dbReference>
<dbReference type="AlphaFoldDB" id="A0A9P9FT80"/>
<feature type="domain" description="Nephrocystin 3-like N-terminal" evidence="5">
    <location>
        <begin position="415"/>
        <end position="580"/>
    </location>
</feature>
<dbReference type="InterPro" id="IPR036770">
    <property type="entry name" value="Ankyrin_rpt-contain_sf"/>
</dbReference>
<feature type="compositionally biased region" description="Basic and acidic residues" evidence="3">
    <location>
        <begin position="29"/>
        <end position="39"/>
    </location>
</feature>
<name>A0A9P9FT80_9HYPO</name>
<dbReference type="OrthoDB" id="1577640at2759"/>
<feature type="repeat" description="ANK" evidence="2">
    <location>
        <begin position="937"/>
        <end position="969"/>
    </location>
</feature>
<dbReference type="SUPFAM" id="SSF52540">
    <property type="entry name" value="P-loop containing nucleoside triphosphate hydrolases"/>
    <property type="match status" value="1"/>
</dbReference>
<evidence type="ECO:0000259" key="4">
    <source>
        <dbReference type="Pfam" id="PF22939"/>
    </source>
</evidence>
<dbReference type="Gene3D" id="3.40.50.1580">
    <property type="entry name" value="Nucleoside phosphorylase domain"/>
    <property type="match status" value="1"/>
</dbReference>
<evidence type="ECO:0000256" key="2">
    <source>
        <dbReference type="PROSITE-ProRule" id="PRU00023"/>
    </source>
</evidence>
<dbReference type="InterPro" id="IPR054471">
    <property type="entry name" value="GPIID_WHD"/>
</dbReference>
<dbReference type="PROSITE" id="PS50088">
    <property type="entry name" value="ANK_REPEAT"/>
    <property type="match status" value="2"/>
</dbReference>
<comment type="caution">
    <text evidence="6">The sequence shown here is derived from an EMBL/GenBank/DDBJ whole genome shotgun (WGS) entry which is preliminary data.</text>
</comment>
<dbReference type="Gene3D" id="3.40.50.300">
    <property type="entry name" value="P-loop containing nucleotide triphosphate hydrolases"/>
    <property type="match status" value="1"/>
</dbReference>
<feature type="non-terminal residue" evidence="6">
    <location>
        <position position="1"/>
    </location>
</feature>
<evidence type="ECO:0000256" key="3">
    <source>
        <dbReference type="SAM" id="MobiDB-lite"/>
    </source>
</evidence>
<keyword evidence="1" id="KW-0677">Repeat</keyword>
<evidence type="ECO:0008006" key="8">
    <source>
        <dbReference type="Google" id="ProtNLM"/>
    </source>
</evidence>
<dbReference type="SUPFAM" id="SSF53167">
    <property type="entry name" value="Purine and uridine phosphorylases"/>
    <property type="match status" value="1"/>
</dbReference>
<dbReference type="GO" id="GO:0003824">
    <property type="term" value="F:catalytic activity"/>
    <property type="evidence" value="ECO:0007669"/>
    <property type="project" value="InterPro"/>
</dbReference>
<evidence type="ECO:0000259" key="5">
    <source>
        <dbReference type="Pfam" id="PF24883"/>
    </source>
</evidence>
<dbReference type="Gene3D" id="1.25.40.20">
    <property type="entry name" value="Ankyrin repeat-containing domain"/>
    <property type="match status" value="1"/>
</dbReference>
<evidence type="ECO:0000313" key="7">
    <source>
        <dbReference type="Proteomes" id="UP000738349"/>
    </source>
</evidence>
<feature type="repeat" description="ANK" evidence="2">
    <location>
        <begin position="904"/>
        <end position="936"/>
    </location>
</feature>
<dbReference type="Pfam" id="PF12796">
    <property type="entry name" value="Ank_2"/>
    <property type="match status" value="1"/>
</dbReference>
<dbReference type="InterPro" id="IPR056884">
    <property type="entry name" value="NPHP3-like_N"/>
</dbReference>
<dbReference type="PANTHER" id="PTHR46082:SF11">
    <property type="entry name" value="AAA+ ATPASE DOMAIN-CONTAINING PROTEIN-RELATED"/>
    <property type="match status" value="1"/>
</dbReference>
<gene>
    <name evidence="6" type="ORF">EDB81DRAFT_33562</name>
</gene>
<dbReference type="Pfam" id="PF24883">
    <property type="entry name" value="NPHP3_N"/>
    <property type="match status" value="1"/>
</dbReference>
<evidence type="ECO:0000313" key="6">
    <source>
        <dbReference type="EMBL" id="KAH7176210.1"/>
    </source>
</evidence>
<dbReference type="SUPFAM" id="SSF48403">
    <property type="entry name" value="Ankyrin repeat"/>
    <property type="match status" value="1"/>
</dbReference>
<dbReference type="PROSITE" id="PS50297">
    <property type="entry name" value="ANK_REP_REGION"/>
    <property type="match status" value="2"/>
</dbReference>
<dbReference type="InterPro" id="IPR035994">
    <property type="entry name" value="Nucleoside_phosphorylase_sf"/>
</dbReference>
<dbReference type="Proteomes" id="UP000738349">
    <property type="component" value="Unassembled WGS sequence"/>
</dbReference>
<keyword evidence="2" id="KW-0040">ANK repeat</keyword>
<evidence type="ECO:0000256" key="1">
    <source>
        <dbReference type="ARBA" id="ARBA00022737"/>
    </source>
</evidence>
<keyword evidence="7" id="KW-1185">Reference proteome</keyword>
<protein>
    <recommendedName>
        <fullName evidence="8">Nucleoside phosphorylase domain-containing protein</fullName>
    </recommendedName>
</protein>
<feature type="domain" description="GPI inositol-deacylase winged helix" evidence="4">
    <location>
        <begin position="688"/>
        <end position="768"/>
    </location>
</feature>
<dbReference type="InterPro" id="IPR002110">
    <property type="entry name" value="Ankyrin_rpt"/>
</dbReference>
<dbReference type="SMART" id="SM00248">
    <property type="entry name" value="ANK"/>
    <property type="match status" value="2"/>
</dbReference>
<reference evidence="6" key="1">
    <citation type="journal article" date="2021" name="Nat. Commun.">
        <title>Genetic determinants of endophytism in the Arabidopsis root mycobiome.</title>
        <authorList>
            <person name="Mesny F."/>
            <person name="Miyauchi S."/>
            <person name="Thiergart T."/>
            <person name="Pickel B."/>
            <person name="Atanasova L."/>
            <person name="Karlsson M."/>
            <person name="Huettel B."/>
            <person name="Barry K.W."/>
            <person name="Haridas S."/>
            <person name="Chen C."/>
            <person name="Bauer D."/>
            <person name="Andreopoulos W."/>
            <person name="Pangilinan J."/>
            <person name="LaButti K."/>
            <person name="Riley R."/>
            <person name="Lipzen A."/>
            <person name="Clum A."/>
            <person name="Drula E."/>
            <person name="Henrissat B."/>
            <person name="Kohler A."/>
            <person name="Grigoriev I.V."/>
            <person name="Martin F.M."/>
            <person name="Hacquard S."/>
        </authorList>
    </citation>
    <scope>NUCLEOTIDE SEQUENCE</scope>
    <source>
        <strain evidence="6">MPI-CAGE-AT-0147</strain>
    </source>
</reference>
<feature type="region of interest" description="Disordered" evidence="3">
    <location>
        <begin position="1"/>
        <end position="39"/>
    </location>
</feature>
<dbReference type="PANTHER" id="PTHR46082">
    <property type="entry name" value="ATP/GTP-BINDING PROTEIN-RELATED"/>
    <property type="match status" value="1"/>
</dbReference>
<dbReference type="PRINTS" id="PR01415">
    <property type="entry name" value="ANKYRIN"/>
</dbReference>
<organism evidence="6 7">
    <name type="scientific">Dactylonectria macrodidyma</name>
    <dbReference type="NCBI Taxonomy" id="307937"/>
    <lineage>
        <taxon>Eukaryota</taxon>
        <taxon>Fungi</taxon>
        <taxon>Dikarya</taxon>
        <taxon>Ascomycota</taxon>
        <taxon>Pezizomycotina</taxon>
        <taxon>Sordariomycetes</taxon>
        <taxon>Hypocreomycetidae</taxon>
        <taxon>Hypocreales</taxon>
        <taxon>Nectriaceae</taxon>
        <taxon>Dactylonectria</taxon>
    </lineage>
</organism>
<proteinExistence type="predicted"/>
<dbReference type="Pfam" id="PF22939">
    <property type="entry name" value="WHD_GPIID"/>
    <property type="match status" value="1"/>
</dbReference>
<sequence>MSKRGFASKNSQDAETGVEKRRKTTSDNVRTHSADIPEQRENDEYTVGWICAIEPEYLAAHLCLDETHRSPTCRPSPNDTNTYVLGKISDHNVVIACLPDGSYGTSSAANVATNMLRSFPNVRIGLMVGIGGGAPTLDRDIRLGDIVVSSPGEGKGGVFQHDFGKTIQKQDFQETGFLNRPPTTLLTAVMKLRVEYRRERGNFEKAIDRVLDREEEELQEELGRPDASTDTLYRSNFVHPAGSKTRCVETCGIDPTNLVSRPERSRPRSPVVHYGLIASGNQLMKDALHRDELAEKWKVLCFEMEAAGLMNDFPCLVIRGICDYSDSHKNKVWQGYAALAAAVYAKDLLRQIHPDHVKAEEKIAGIIRVMEDIKQDTGELRCMQHDEANKVILDWLTPTDYGPQQSDYLGKRQPGTGQWLLESREYQAWLKSSKQTLFCPGIPGAGKTILTSIVINDLHKRCQDGVCIGVAYLYCSFRRRDEQKADNLLASLLKQLSQERPSLPHSVKALYDQHKSKRTRPSFDEISRTLQSVVAKYPRVFFIIDALDECQTSNDCRTRFLTEIFKVQAKSEANIFATSRSIPEITEIFEGSILREIRASEDDVRRYLNSHISRLPSFVSCNEGLQEEIEASIVQSVQGMFLLAQLHLDSLIGKRSPKAIRTALAKLPTGSEAYDHAYQSAMERIKGQSSDQRKLAQEVLTWITSAKRPLKTSELQHALAVEVGKSKLDEENLSQIEDMVSVCAGLVTVDDESDIIRLVHYTTQEYFERTQTQWFPAAETDITKICVTYLSFSVFETGFCRTDAEFEERLGSNPLYDYAAHNWGKHARKVQKCDQGVIDFLQDVKKVEASSQAIMAVKRSWPSKYSQDVPKKVTGLHLAAYFGVHGAASSLLKPWQDMDLDDSYGRTPLSWAARNGHKAVVQLLLDQGANIETKDRDGWTPLLHAVKSEHETVVKLLLEEKADIETEDESENMIGRT</sequence>
<dbReference type="EMBL" id="JAGMUV010000001">
    <property type="protein sequence ID" value="KAH7176210.1"/>
    <property type="molecule type" value="Genomic_DNA"/>
</dbReference>
<accession>A0A9P9FT80</accession>
<dbReference type="InterPro" id="IPR053137">
    <property type="entry name" value="NLR-like"/>
</dbReference>
<dbReference type="GO" id="GO:0009116">
    <property type="term" value="P:nucleoside metabolic process"/>
    <property type="evidence" value="ECO:0007669"/>
    <property type="project" value="InterPro"/>
</dbReference>